<sequence length="563" mass="59930">MATYTSTGYAPGFPKPQVPDPNTQTDSRIKTKSVQVEKVVAKEEPLAGFGASGNAYITYALASAAITAESESINTPPIRLNLTPDTGQPIVAGSVLFSFSSDIQDVYYDRNGLLYRNMDIRTGAGIECGTVNYATGEVVINNSRAGSAIASVELQSLVTKSGTQVVTEAHFRTPGAPVRPGSLYVQGTLVDGTPFNATAAFDGDITGDCVQGGIDVETGIVNLYFGCTTDPAGNENEEWYDAANIRTDGKLWVPIPVAAESITFNCVIYSYLPLDADLIGIDPVRLPTDGRVPIVKKGNVVVIHNSVNDTLPAPLSSGQVITLSRDNVSLVELYDADGVFVPSAGNYTVDLAEGKITMDASLDLSPFTEPLTAMHRREDRCLVTDVQINGQLALASALSHDYPVAGTYVSSALVFGDIAARVTNMFDQVTWTGQWSDQLIGDGCVANYNAVNFPFVVTNRGAIAERWMVKFTSATTFDVIGENVGVIASGATTNTCAPINPATGVPYFTIPKEGWGSGWATGNILRFNTLAANPHIWFCRTTLSGPVTEPDDQFTLQIRGDAD</sequence>
<dbReference type="Proteomes" id="UP000826725">
    <property type="component" value="Chromosome"/>
</dbReference>
<dbReference type="AlphaFoldDB" id="A0A8D5JGE0"/>
<gene>
    <name evidence="2" type="ORF">DGMP_06670</name>
</gene>
<reference evidence="2" key="1">
    <citation type="submission" date="2020-09" db="EMBL/GenBank/DDBJ databases">
        <title>Desulfogranum mesoprofundum gen. nov., sp. nov., a novel mesophilic, sulfate-reducing chemolithoautotroph isolated from a deep-sea hydrothermal vent chimney in the Suiyo Seamount.</title>
        <authorList>
            <person name="Hashimoto Y."/>
            <person name="Nakagawa S."/>
        </authorList>
    </citation>
    <scope>NUCLEOTIDE SEQUENCE</scope>
    <source>
        <strain evidence="2">KT2</strain>
    </source>
</reference>
<keyword evidence="3" id="KW-1185">Reference proteome</keyword>
<dbReference type="RefSeq" id="WP_228856149.1">
    <property type="nucleotide sequence ID" value="NZ_AP024086.1"/>
</dbReference>
<evidence type="ECO:0000313" key="3">
    <source>
        <dbReference type="Proteomes" id="UP000826725"/>
    </source>
</evidence>
<protein>
    <submittedName>
        <fullName evidence="2">Uncharacterized protein</fullName>
    </submittedName>
</protein>
<name>A0A8D5JGE0_9BACT</name>
<accession>A0A8D5JGE0</accession>
<proteinExistence type="predicted"/>
<evidence type="ECO:0000256" key="1">
    <source>
        <dbReference type="SAM" id="MobiDB-lite"/>
    </source>
</evidence>
<dbReference type="KEGG" id="dbk:DGMP_06670"/>
<organism evidence="2 3">
    <name type="scientific">Desulfomarina profundi</name>
    <dbReference type="NCBI Taxonomy" id="2772557"/>
    <lineage>
        <taxon>Bacteria</taxon>
        <taxon>Pseudomonadati</taxon>
        <taxon>Thermodesulfobacteriota</taxon>
        <taxon>Desulfobulbia</taxon>
        <taxon>Desulfobulbales</taxon>
        <taxon>Desulfobulbaceae</taxon>
        <taxon>Desulfomarina</taxon>
    </lineage>
</organism>
<evidence type="ECO:0000313" key="2">
    <source>
        <dbReference type="EMBL" id="BCL59974.1"/>
    </source>
</evidence>
<dbReference type="EMBL" id="AP024086">
    <property type="protein sequence ID" value="BCL59974.1"/>
    <property type="molecule type" value="Genomic_DNA"/>
</dbReference>
<feature type="region of interest" description="Disordered" evidence="1">
    <location>
        <begin position="1"/>
        <end position="29"/>
    </location>
</feature>